<keyword evidence="1" id="KW-0812">Transmembrane</keyword>
<dbReference type="Proteomes" id="UP001500326">
    <property type="component" value="Unassembled WGS sequence"/>
</dbReference>
<keyword evidence="1" id="KW-1133">Transmembrane helix</keyword>
<protein>
    <submittedName>
        <fullName evidence="2">Uncharacterized protein</fullName>
    </submittedName>
</protein>
<keyword evidence="1" id="KW-0472">Membrane</keyword>
<keyword evidence="3" id="KW-1185">Reference proteome</keyword>
<organism evidence="2 3">
    <name type="scientific">Microbacterium pumilum</name>
    <dbReference type="NCBI Taxonomy" id="344165"/>
    <lineage>
        <taxon>Bacteria</taxon>
        <taxon>Bacillati</taxon>
        <taxon>Actinomycetota</taxon>
        <taxon>Actinomycetes</taxon>
        <taxon>Micrococcales</taxon>
        <taxon>Microbacteriaceae</taxon>
        <taxon>Microbacterium</taxon>
    </lineage>
</organism>
<dbReference type="EMBL" id="BAAAOH010000001">
    <property type="protein sequence ID" value="GAA1996331.1"/>
    <property type="molecule type" value="Genomic_DNA"/>
</dbReference>
<feature type="transmembrane region" description="Helical" evidence="1">
    <location>
        <begin position="103"/>
        <end position="124"/>
    </location>
</feature>
<evidence type="ECO:0000256" key="1">
    <source>
        <dbReference type="SAM" id="Phobius"/>
    </source>
</evidence>
<feature type="transmembrane region" description="Helical" evidence="1">
    <location>
        <begin position="219"/>
        <end position="239"/>
    </location>
</feature>
<comment type="caution">
    <text evidence="2">The sequence shown here is derived from an EMBL/GenBank/DDBJ whole genome shotgun (WGS) entry which is preliminary data.</text>
</comment>
<sequence>MASFLVVTLGVTVSCLLWFYLAWFAIEFVAQAWAVVRPQSFKSWNRNELDVLLGSLVERPAVSVIIQFLELPAFSLAWPALARTSLSALKRKTNRQWLARYSLRPIHGQVSVFLACVLFVVLILNDANLAWKFLLASVTWLVLIAVILKEVSYLISPLPDRLRRSNVPPWPLFALVAVADATALTLAVANLRSLQDGGGRTVTRLLPSFLELINVPDNITSLLAVNVTAIPIAVVGLLYSTAMVKTLVSFSHFTRTDEDYRSLAELSVLAGNTEDGAKWIAKVKQHDVAFRTVDMQIALASGAFDDAAIDAGRVLVSEEEPDTRDRRLMVLTFYALLLPLTSERASDFIRYFFENTSDSAAASFLPDLFGEYPDEVTAAVDGIDRESAPLTFATVMRIEGDLAKAAAVLEEARPGSELEEVVRLVALGVIHLYDPTTSEEEDEDYALRWRQSAWPVVKALSADLSAAERVIPLMDLIRLEFALGEIAEVDDEDVSTSESELAVFHRDVYEVVDTLGSHDVVERSRKLFLQAVEFRISKSPTT</sequence>
<accession>A0ABP5EI77</accession>
<evidence type="ECO:0000313" key="3">
    <source>
        <dbReference type="Proteomes" id="UP001500326"/>
    </source>
</evidence>
<evidence type="ECO:0000313" key="2">
    <source>
        <dbReference type="EMBL" id="GAA1996331.1"/>
    </source>
</evidence>
<gene>
    <name evidence="2" type="ORF">GCM10009777_36400</name>
</gene>
<feature type="transmembrane region" description="Helical" evidence="1">
    <location>
        <begin position="130"/>
        <end position="148"/>
    </location>
</feature>
<proteinExistence type="predicted"/>
<reference evidence="3" key="1">
    <citation type="journal article" date="2019" name="Int. J. Syst. Evol. Microbiol.">
        <title>The Global Catalogue of Microorganisms (GCM) 10K type strain sequencing project: providing services to taxonomists for standard genome sequencing and annotation.</title>
        <authorList>
            <consortium name="The Broad Institute Genomics Platform"/>
            <consortium name="The Broad Institute Genome Sequencing Center for Infectious Disease"/>
            <person name="Wu L."/>
            <person name="Ma J."/>
        </authorList>
    </citation>
    <scope>NUCLEOTIDE SEQUENCE [LARGE SCALE GENOMIC DNA]</scope>
    <source>
        <strain evidence="3">JCM 14902</strain>
    </source>
</reference>
<name>A0ABP5EI77_9MICO</name>